<dbReference type="SUPFAM" id="SSF46785">
    <property type="entry name" value="Winged helix' DNA-binding domain"/>
    <property type="match status" value="2"/>
</dbReference>
<dbReference type="PANTHER" id="PTHR38768">
    <property type="entry name" value="UPF0502 PROTEIN YCEH"/>
    <property type="match status" value="1"/>
</dbReference>
<dbReference type="Proteomes" id="UP001433638">
    <property type="component" value="Unassembled WGS sequence"/>
</dbReference>
<dbReference type="Gene3D" id="1.10.10.10">
    <property type="entry name" value="Winged helix-like DNA-binding domain superfamily/Winged helix DNA-binding domain"/>
    <property type="match status" value="2"/>
</dbReference>
<keyword evidence="3" id="KW-1185">Reference proteome</keyword>
<dbReference type="RefSeq" id="WP_349587471.1">
    <property type="nucleotide sequence ID" value="NZ_JBEFLD010000005.1"/>
</dbReference>
<evidence type="ECO:0000256" key="1">
    <source>
        <dbReference type="HAMAP-Rule" id="MF_01584"/>
    </source>
</evidence>
<dbReference type="InterPro" id="IPR007432">
    <property type="entry name" value="DUF480"/>
</dbReference>
<comment type="caution">
    <text evidence="2">The sequence shown here is derived from an EMBL/GenBank/DDBJ whole genome shotgun (WGS) entry which is preliminary data.</text>
</comment>
<dbReference type="PANTHER" id="PTHR38768:SF1">
    <property type="entry name" value="UPF0502 PROTEIN YCEH"/>
    <property type="match status" value="1"/>
</dbReference>
<dbReference type="InterPro" id="IPR036388">
    <property type="entry name" value="WH-like_DNA-bd_sf"/>
</dbReference>
<organism evidence="2 3">
    <name type="scientific">Vogesella oryzagri</name>
    <dbReference type="NCBI Taxonomy" id="3160864"/>
    <lineage>
        <taxon>Bacteria</taxon>
        <taxon>Pseudomonadati</taxon>
        <taxon>Pseudomonadota</taxon>
        <taxon>Betaproteobacteria</taxon>
        <taxon>Neisseriales</taxon>
        <taxon>Chromobacteriaceae</taxon>
        <taxon>Vogesella</taxon>
    </lineage>
</organism>
<gene>
    <name evidence="2" type="ORF">ABNW52_10855</name>
</gene>
<reference evidence="2" key="1">
    <citation type="submission" date="2024-06" db="EMBL/GenBank/DDBJ databases">
        <title>Genome sequence of Vogesella sp. MAHUQ-64.</title>
        <authorList>
            <person name="Huq M.A."/>
        </authorList>
    </citation>
    <scope>NUCLEOTIDE SEQUENCE</scope>
    <source>
        <strain evidence="2">MAHUQ-64</strain>
    </source>
</reference>
<sequence>MDDRLTLEPHAVRVLGALIEKQALTPDNYPLTLNALQSACNQLTSREPVLSLSEGELSAALDSLLAQKLVSERLPAGSRVAKYEHRLNYAWNIDGARLAVLGLLLLRGAQTSAELRSRAGRMYSFSGVEEVDTALNALADKYPPLVEKLPRQPGAREARWVHTLLPYDASQVATATEAADPSLAARVGELEQQLAQLLQRIEKLEQGAQ</sequence>
<proteinExistence type="inferred from homology"/>
<dbReference type="HAMAP" id="MF_01584">
    <property type="entry name" value="UPF0502"/>
    <property type="match status" value="1"/>
</dbReference>
<dbReference type="EMBL" id="JBEFLD010000005">
    <property type="protein sequence ID" value="MEQ6291108.1"/>
    <property type="molecule type" value="Genomic_DNA"/>
</dbReference>
<protein>
    <submittedName>
        <fullName evidence="2">YceH family protein</fullName>
    </submittedName>
</protein>
<accession>A0ABV1M4M2</accession>
<dbReference type="Pfam" id="PF04337">
    <property type="entry name" value="DUF480"/>
    <property type="match status" value="1"/>
</dbReference>
<dbReference type="InterPro" id="IPR036390">
    <property type="entry name" value="WH_DNA-bd_sf"/>
</dbReference>
<evidence type="ECO:0000313" key="2">
    <source>
        <dbReference type="EMBL" id="MEQ6291108.1"/>
    </source>
</evidence>
<comment type="similarity">
    <text evidence="1">Belongs to the UPF0502 family.</text>
</comment>
<evidence type="ECO:0000313" key="3">
    <source>
        <dbReference type="Proteomes" id="UP001433638"/>
    </source>
</evidence>
<name>A0ABV1M4M2_9NEIS</name>